<accession>A0A0L0N356</accession>
<proteinExistence type="predicted"/>
<feature type="domain" description="Clr5" evidence="2">
    <location>
        <begin position="141"/>
        <end position="212"/>
    </location>
</feature>
<evidence type="ECO:0000313" key="3">
    <source>
        <dbReference type="EMBL" id="KND88439.1"/>
    </source>
</evidence>
<dbReference type="OrthoDB" id="5986190at2759"/>
<dbReference type="AlphaFoldDB" id="A0A0L0N356"/>
<reference evidence="3 4" key="1">
    <citation type="journal article" date="2015" name="BMC Genomics">
        <title>The genome of the truffle-parasite Tolypocladium ophioglossoides and the evolution of antifungal peptaibiotics.</title>
        <authorList>
            <person name="Quandt C.A."/>
            <person name="Bushley K.E."/>
            <person name="Spatafora J.W."/>
        </authorList>
    </citation>
    <scope>NUCLEOTIDE SEQUENCE [LARGE SCALE GENOMIC DNA]</scope>
    <source>
        <strain evidence="3 4">CBS 100239</strain>
    </source>
</reference>
<dbReference type="Pfam" id="PF14420">
    <property type="entry name" value="Clr5"/>
    <property type="match status" value="1"/>
</dbReference>
<name>A0A0L0N356_TOLOC</name>
<dbReference type="PANTHER" id="PTHR38788:SF3">
    <property type="entry name" value="CLR5 DOMAIN-CONTAINING PROTEIN"/>
    <property type="match status" value="1"/>
</dbReference>
<organism evidence="3 4">
    <name type="scientific">Tolypocladium ophioglossoides (strain CBS 100239)</name>
    <name type="common">Snaketongue truffleclub</name>
    <name type="synonym">Elaphocordyceps ophioglossoides</name>
    <dbReference type="NCBI Taxonomy" id="1163406"/>
    <lineage>
        <taxon>Eukaryota</taxon>
        <taxon>Fungi</taxon>
        <taxon>Dikarya</taxon>
        <taxon>Ascomycota</taxon>
        <taxon>Pezizomycotina</taxon>
        <taxon>Sordariomycetes</taxon>
        <taxon>Hypocreomycetidae</taxon>
        <taxon>Hypocreales</taxon>
        <taxon>Ophiocordycipitaceae</taxon>
        <taxon>Tolypocladium</taxon>
    </lineage>
</organism>
<dbReference type="EMBL" id="LFRF01000026">
    <property type="protein sequence ID" value="KND88439.1"/>
    <property type="molecule type" value="Genomic_DNA"/>
</dbReference>
<feature type="region of interest" description="Disordered" evidence="1">
    <location>
        <begin position="113"/>
        <end position="137"/>
    </location>
</feature>
<keyword evidence="4" id="KW-1185">Reference proteome</keyword>
<comment type="caution">
    <text evidence="3">The sequence shown here is derived from an EMBL/GenBank/DDBJ whole genome shotgun (WGS) entry which is preliminary data.</text>
</comment>
<dbReference type="PANTHER" id="PTHR38788">
    <property type="entry name" value="CLR5 DOMAIN-CONTAINING PROTEIN"/>
    <property type="match status" value="1"/>
</dbReference>
<dbReference type="InterPro" id="IPR025676">
    <property type="entry name" value="Clr5_dom"/>
</dbReference>
<protein>
    <submittedName>
        <fullName evidence="3">Vegetative incompatibility protein HET-E-1</fullName>
    </submittedName>
</protein>
<dbReference type="STRING" id="1163406.A0A0L0N356"/>
<evidence type="ECO:0000259" key="2">
    <source>
        <dbReference type="Pfam" id="PF14420"/>
    </source>
</evidence>
<dbReference type="Proteomes" id="UP000036947">
    <property type="component" value="Unassembled WGS sequence"/>
</dbReference>
<evidence type="ECO:0000256" key="1">
    <source>
        <dbReference type="SAM" id="MobiDB-lite"/>
    </source>
</evidence>
<feature type="compositionally biased region" description="Low complexity" evidence="1">
    <location>
        <begin position="285"/>
        <end position="324"/>
    </location>
</feature>
<feature type="region of interest" description="Disordered" evidence="1">
    <location>
        <begin position="279"/>
        <end position="325"/>
    </location>
</feature>
<sequence>MYLWTSPLRGTFTSLFIQNSLPEALRSFAAKAREQAISVSTRPPSLNATPRGKMMVSRTSLSLGARGWPASSQPRTPLVAPSDLAPNSHAVNSEELPWFAVLPPSSGDIASNDTQPAVRDMSVPLPPAPKSRAPKSRTLREADWAQVKPYIIQYLATKPLREIVGEIQAQFGFKATCVWADFLLPTHTQVWLTRKRRERQYKSALKRWKVGKNITRSEMKAIVRKQQRRKLAEPEKGELQFKVRGEPVSKGKIHRFMRRDCIPHDATYSPASGASTPDADIFFCQTPPESSSTTSSAPSSDVAVSQQSGPSSPSSTAGEPSSSPRFLGVSLRTLEAPTSSSSSDEWNSTYILPLHENHSSLLVWDMFRNSRDQEDAGLMGLADAAEHMEIGGFATVQEAAENARVAPYLRLLKSFVAGELGQERSRSVQEVLDVVGPVVVLAEPLTISSVAELLDTTPSAISSKLNPLHSAMSIPSVGCPSTFDPSFRDFLVDPGRCMTNEFWVDEAKYHKRIANRCLRLLSCLRRDICDLKKHESRRRDVNKQTIDIRLPPCVRYACLYWVYHLVRGNDQVTDGDQTHLFLKRHFLHWLEALCLLGEVLKSVEMVKCLGTHIKPHCSVEVKDFVSDAERFISNCIEIIDIWPLQVYYSAIVFCPEHERSIIRRTFAHETLSLLSKFPRVDKESSVFLQTLKAHYSLRMTHGFMRHAPAATP</sequence>
<evidence type="ECO:0000313" key="4">
    <source>
        <dbReference type="Proteomes" id="UP000036947"/>
    </source>
</evidence>
<gene>
    <name evidence="3" type="ORF">TOPH_07019</name>
</gene>